<dbReference type="Proteomes" id="UP001059824">
    <property type="component" value="Chromosome"/>
</dbReference>
<dbReference type="Pfam" id="PF18895">
    <property type="entry name" value="T4SS_pilin"/>
    <property type="match status" value="1"/>
</dbReference>
<keyword evidence="4" id="KW-1185">Reference proteome</keyword>
<sequence length="141" mass="13841">MKRTLQFLAISIVTSTLLLGVSAYAESVPAGGVSAGAAAAKGDDQPSVLFGDGGIFAQVTNVMLFIIGAISVIMIIIGGLRYVLSGGDSANVSAAKNTILYAIVGIIVALLAYAAVSFITGTFASGGSFTGGGSGGGATNF</sequence>
<feature type="signal peptide" evidence="2">
    <location>
        <begin position="1"/>
        <end position="25"/>
    </location>
</feature>
<accession>A0A857MI91</accession>
<keyword evidence="1" id="KW-0472">Membrane</keyword>
<dbReference type="KEGG" id="mama:GII36_00135"/>
<feature type="chain" id="PRO_5032755285" evidence="2">
    <location>
        <begin position="26"/>
        <end position="141"/>
    </location>
</feature>
<evidence type="ECO:0000313" key="3">
    <source>
        <dbReference type="EMBL" id="QHN42273.1"/>
    </source>
</evidence>
<dbReference type="EMBL" id="CP045921">
    <property type="protein sequence ID" value="QHN42273.1"/>
    <property type="molecule type" value="Genomic_DNA"/>
</dbReference>
<name>A0A857MI91_9BACT</name>
<protein>
    <submittedName>
        <fullName evidence="3">Uncharacterized protein</fullName>
    </submittedName>
</protein>
<gene>
    <name evidence="3" type="ORF">GII36_00135</name>
</gene>
<evidence type="ECO:0000256" key="2">
    <source>
        <dbReference type="SAM" id="SignalP"/>
    </source>
</evidence>
<keyword evidence="2" id="KW-0732">Signal</keyword>
<keyword evidence="1" id="KW-0812">Transmembrane</keyword>
<reference evidence="3" key="1">
    <citation type="journal article" date="2021" name="Nat. Microbiol.">
        <title>Cocultivation of an ultrasmall environmental parasitic bacterium with lytic ability against bacteria associated with wastewater foams.</title>
        <authorList>
            <person name="Batinovic S."/>
            <person name="Rose J.J.A."/>
            <person name="Ratcliffe J."/>
            <person name="Seviour R.J."/>
            <person name="Petrovski S."/>
        </authorList>
    </citation>
    <scope>NUCLEOTIDE SEQUENCE</scope>
    <source>
        <strain evidence="3">JR1</strain>
    </source>
</reference>
<feature type="transmembrane region" description="Helical" evidence="1">
    <location>
        <begin position="98"/>
        <end position="119"/>
    </location>
</feature>
<keyword evidence="1" id="KW-1133">Transmembrane helix</keyword>
<organism evidence="3 4">
    <name type="scientific">Candidatus Mycosynbacter amalyticus</name>
    <dbReference type="NCBI Taxonomy" id="2665156"/>
    <lineage>
        <taxon>Bacteria</taxon>
        <taxon>Candidatus Saccharimonadota</taxon>
        <taxon>Candidatus Saccharimonadota incertae sedis</taxon>
        <taxon>Candidatus Mycosynbacter</taxon>
    </lineage>
</organism>
<proteinExistence type="predicted"/>
<dbReference type="AlphaFoldDB" id="A0A857MI91"/>
<dbReference type="RefSeq" id="WP_260763487.1">
    <property type="nucleotide sequence ID" value="NZ_CP045921.1"/>
</dbReference>
<evidence type="ECO:0000313" key="4">
    <source>
        <dbReference type="Proteomes" id="UP001059824"/>
    </source>
</evidence>
<feature type="transmembrane region" description="Helical" evidence="1">
    <location>
        <begin position="55"/>
        <end position="77"/>
    </location>
</feature>
<evidence type="ECO:0000256" key="1">
    <source>
        <dbReference type="SAM" id="Phobius"/>
    </source>
</evidence>
<dbReference type="InterPro" id="IPR043993">
    <property type="entry name" value="T4SS_pilin"/>
</dbReference>